<sequence>MDNTLAKIRRNPRNVRFDDLRQVCDRYFGHPRQRGSHLFYRTPWQGEPLVNIQRIKGMAKPYQVRQVLKAIDKLVEELR</sequence>
<dbReference type="EMBL" id="VXMH01000056">
    <property type="protein sequence ID" value="MYC95489.1"/>
    <property type="molecule type" value="Genomic_DNA"/>
</dbReference>
<comment type="caution">
    <text evidence="1">The sequence shown here is derived from an EMBL/GenBank/DDBJ whole genome shotgun (WGS) entry which is preliminary data.</text>
</comment>
<organism evidence="1">
    <name type="scientific">Caldilineaceae bacterium SB0661_bin_32</name>
    <dbReference type="NCBI Taxonomy" id="2605255"/>
    <lineage>
        <taxon>Bacteria</taxon>
        <taxon>Bacillati</taxon>
        <taxon>Chloroflexota</taxon>
        <taxon>Caldilineae</taxon>
        <taxon>Caldilineales</taxon>
        <taxon>Caldilineaceae</taxon>
    </lineage>
</organism>
<evidence type="ECO:0000313" key="1">
    <source>
        <dbReference type="EMBL" id="MYC95489.1"/>
    </source>
</evidence>
<accession>A0A6B1D7D3</accession>
<reference evidence="1" key="1">
    <citation type="submission" date="2019-09" db="EMBL/GenBank/DDBJ databases">
        <title>Characterisation of the sponge microbiome using genome-centric metagenomics.</title>
        <authorList>
            <person name="Engelberts J.P."/>
            <person name="Robbins S.J."/>
            <person name="De Goeij J.M."/>
            <person name="Aranda M."/>
            <person name="Bell S.C."/>
            <person name="Webster N.S."/>
        </authorList>
    </citation>
    <scope>NUCLEOTIDE SEQUENCE</scope>
    <source>
        <strain evidence="1">SB0661_bin_32</strain>
    </source>
</reference>
<proteinExistence type="predicted"/>
<name>A0A6B1D7D3_9CHLR</name>
<gene>
    <name evidence="1" type="ORF">F4X14_11005</name>
</gene>
<protein>
    <submittedName>
        <fullName evidence="1">Toxin HicA</fullName>
    </submittedName>
</protein>
<dbReference type="SUPFAM" id="SSF54786">
    <property type="entry name" value="YcfA/nrd intein domain"/>
    <property type="match status" value="1"/>
</dbReference>
<dbReference type="AlphaFoldDB" id="A0A6B1D7D3"/>